<dbReference type="EC" id="2.1.1.-" evidence="8"/>
<evidence type="ECO:0000256" key="1">
    <source>
        <dbReference type="ARBA" id="ARBA00004604"/>
    </source>
</evidence>
<organism evidence="10 11">
    <name type="scientific">Coccomyxa subellipsoidea</name>
    <dbReference type="NCBI Taxonomy" id="248742"/>
    <lineage>
        <taxon>Eukaryota</taxon>
        <taxon>Viridiplantae</taxon>
        <taxon>Chlorophyta</taxon>
        <taxon>core chlorophytes</taxon>
        <taxon>Trebouxiophyceae</taxon>
        <taxon>Trebouxiophyceae incertae sedis</taxon>
        <taxon>Coccomyxaceae</taxon>
        <taxon>Coccomyxa</taxon>
    </lineage>
</organism>
<dbReference type="CDD" id="cd02440">
    <property type="entry name" value="AdoMet_MTases"/>
    <property type="match status" value="1"/>
</dbReference>
<keyword evidence="11" id="KW-1185">Reference proteome</keyword>
<evidence type="ECO:0000256" key="2">
    <source>
        <dbReference type="ARBA" id="ARBA00006301"/>
    </source>
</evidence>
<dbReference type="Gene3D" id="3.40.50.150">
    <property type="entry name" value="Vaccinia Virus protein VP39"/>
    <property type="match status" value="1"/>
</dbReference>
<comment type="similarity">
    <text evidence="2 8">Belongs to the methyltransferase superfamily. RRP8 family.</text>
</comment>
<evidence type="ECO:0000313" key="11">
    <source>
        <dbReference type="Proteomes" id="UP001491310"/>
    </source>
</evidence>
<evidence type="ECO:0000256" key="8">
    <source>
        <dbReference type="RuleBase" id="RU365074"/>
    </source>
</evidence>
<keyword evidence="5 8" id="KW-0808">Transferase</keyword>
<name>A0ABR2YQF7_9CHLO</name>
<dbReference type="Gene3D" id="1.10.10.2150">
    <property type="entry name" value="Ribosomal RNA-processing protein 8, N-terminal domain"/>
    <property type="match status" value="1"/>
</dbReference>
<evidence type="ECO:0000256" key="3">
    <source>
        <dbReference type="ARBA" id="ARBA00022552"/>
    </source>
</evidence>
<comment type="caution">
    <text evidence="10">The sequence shown here is derived from an EMBL/GenBank/DDBJ whole genome shotgun (WGS) entry which is preliminary data.</text>
</comment>
<keyword evidence="3 8" id="KW-0698">rRNA processing</keyword>
<dbReference type="PANTHER" id="PTHR12787">
    <property type="entry name" value="RIBOSOMAL RNA-PROCESSING PROTEIN 8"/>
    <property type="match status" value="1"/>
</dbReference>
<dbReference type="Proteomes" id="UP001491310">
    <property type="component" value="Unassembled WGS sequence"/>
</dbReference>
<dbReference type="Pfam" id="PF05148">
    <property type="entry name" value="Methyltransf_8"/>
    <property type="match status" value="1"/>
</dbReference>
<evidence type="ECO:0000256" key="6">
    <source>
        <dbReference type="ARBA" id="ARBA00022691"/>
    </source>
</evidence>
<dbReference type="SUPFAM" id="SSF53335">
    <property type="entry name" value="S-adenosyl-L-methionine-dependent methyltransferases"/>
    <property type="match status" value="1"/>
</dbReference>
<keyword evidence="7 8" id="KW-0539">Nucleus</keyword>
<comment type="subcellular location">
    <subcellularLocation>
        <location evidence="1 8">Nucleus</location>
        <location evidence="1 8">Nucleolus</location>
    </subcellularLocation>
</comment>
<evidence type="ECO:0000256" key="5">
    <source>
        <dbReference type="ARBA" id="ARBA00022679"/>
    </source>
</evidence>
<dbReference type="PANTHER" id="PTHR12787:SF0">
    <property type="entry name" value="RIBOSOMAL RNA-PROCESSING PROTEIN 8"/>
    <property type="match status" value="1"/>
</dbReference>
<comment type="function">
    <text evidence="8">Probable methyltransferase required to silence rDNA.</text>
</comment>
<dbReference type="InterPro" id="IPR007823">
    <property type="entry name" value="RRP8"/>
</dbReference>
<keyword evidence="4 8" id="KW-0489">Methyltransferase</keyword>
<reference evidence="10 11" key="1">
    <citation type="journal article" date="2024" name="Nat. Commun.">
        <title>Phylogenomics reveals the evolutionary origins of lichenization in chlorophyte algae.</title>
        <authorList>
            <person name="Puginier C."/>
            <person name="Libourel C."/>
            <person name="Otte J."/>
            <person name="Skaloud P."/>
            <person name="Haon M."/>
            <person name="Grisel S."/>
            <person name="Petersen M."/>
            <person name="Berrin J.G."/>
            <person name="Delaux P.M."/>
            <person name="Dal Grande F."/>
            <person name="Keller J."/>
        </authorList>
    </citation>
    <scope>NUCLEOTIDE SEQUENCE [LARGE SCALE GENOMIC DNA]</scope>
    <source>
        <strain evidence="10 11">SAG 216-7</strain>
    </source>
</reference>
<evidence type="ECO:0000256" key="9">
    <source>
        <dbReference type="SAM" id="MobiDB-lite"/>
    </source>
</evidence>
<dbReference type="EMBL" id="JALJOT010000007">
    <property type="protein sequence ID" value="KAK9909161.1"/>
    <property type="molecule type" value="Genomic_DNA"/>
</dbReference>
<feature type="region of interest" description="Disordered" evidence="9">
    <location>
        <begin position="1"/>
        <end position="91"/>
    </location>
</feature>
<dbReference type="InterPro" id="IPR042036">
    <property type="entry name" value="RRP8_N"/>
</dbReference>
<accession>A0ABR2YQF7</accession>
<evidence type="ECO:0000313" key="10">
    <source>
        <dbReference type="EMBL" id="KAK9909161.1"/>
    </source>
</evidence>
<proteinExistence type="inferred from homology"/>
<gene>
    <name evidence="10" type="ORF">WJX75_007981</name>
</gene>
<protein>
    <recommendedName>
        <fullName evidence="8">Ribosomal RNA-processing protein 8</fullName>
        <ecNumber evidence="8">2.1.1.-</ecNumber>
    </recommendedName>
</protein>
<sequence>MLDRPKKQAATGRPGSKPQPETKTVPPIDPQPGQVHTKKSGQTLSKVHGGKAAGKRQQEDWVSKAATPANQTPDEQQREASGAKSALGKQKEGGLLAQMRAKLSGGRFRWLNEQLYTCPGEEALELMQGQPHLFQQYHEGFQQQTAKWPVQPVEVAARYLLGQGKELTVADFGCGDAQLAALARQKVHSLDLVSSAPGVIACNMAHTPLETASVDIAVFCLALMGTDYPSFLEEAHRVLKPQGLLWIAEVRSRFAGEGGEGESFGPFLKALQGLGFSKKNVDTSNSHFVIFELQKAKSGAKTGSVEALQWPSLKPCVYKKR</sequence>
<evidence type="ECO:0000256" key="4">
    <source>
        <dbReference type="ARBA" id="ARBA00022603"/>
    </source>
</evidence>
<evidence type="ECO:0000256" key="7">
    <source>
        <dbReference type="ARBA" id="ARBA00023242"/>
    </source>
</evidence>
<dbReference type="InterPro" id="IPR029063">
    <property type="entry name" value="SAM-dependent_MTases_sf"/>
</dbReference>
<keyword evidence="6 8" id="KW-0949">S-adenosyl-L-methionine</keyword>